<proteinExistence type="predicted"/>
<feature type="region of interest" description="Disordered" evidence="1">
    <location>
        <begin position="292"/>
        <end position="315"/>
    </location>
</feature>
<dbReference type="EMBL" id="CTRI01000003">
    <property type="protein sequence ID" value="CQR28037.1"/>
    <property type="molecule type" value="Genomic_DNA"/>
</dbReference>
<dbReference type="Proteomes" id="UP000078599">
    <property type="component" value="Unassembled WGS sequence"/>
</dbReference>
<reference evidence="2 3" key="1">
    <citation type="submission" date="2015-03" db="EMBL/GenBank/DDBJ databases">
        <authorList>
            <person name="Regsiter A."/>
            <person name="william w."/>
        </authorList>
    </citation>
    <scope>NUCLEOTIDE SEQUENCE [LARGE SCALE GENOMIC DNA]</scope>
    <source>
        <strain evidence="2 3">CB1</strain>
    </source>
</reference>
<gene>
    <name evidence="2" type="ORF">THICB1_110327</name>
</gene>
<keyword evidence="3" id="KW-1185">Reference proteome</keyword>
<evidence type="ECO:0000313" key="2">
    <source>
        <dbReference type="EMBL" id="CQR28037.1"/>
    </source>
</evidence>
<name>A0ABM9T1Y6_THIA3</name>
<evidence type="ECO:0000313" key="3">
    <source>
        <dbReference type="Proteomes" id="UP000078599"/>
    </source>
</evidence>
<feature type="compositionally biased region" description="Basic and acidic residues" evidence="1">
    <location>
        <begin position="170"/>
        <end position="180"/>
    </location>
</feature>
<evidence type="ECO:0000256" key="1">
    <source>
        <dbReference type="SAM" id="MobiDB-lite"/>
    </source>
</evidence>
<feature type="region of interest" description="Disordered" evidence="1">
    <location>
        <begin position="231"/>
        <end position="260"/>
    </location>
</feature>
<sequence length="315" mass="32996">MRGLNEPVHRAGGAGGVGGVVGLEVVAAEKVDVVGVAVPLGDAKVIVGVGHLAAIGVELHAQRRAGEQIAVAQDPHVAVGHGLVLDKVVAQAVGLDHDAVLAQLHVAGGVDIDIVLSGNFVGDDEQWLEGLGLRGQALQQIQAGRELQRGGGRCCLLRLRRDIPAQCERQHQQSEAREAAGWRGKRHGDQVGGGLMTANRGGSPGQSIDSGRATVPKMPADYRECPQTCRVRVSPPEGDEARGSKLPCGSLDGDESERLASREVDKKTWGGPAFSHEAILPVFSIPFHVRHRPRHPRPGPATLVAGHRPGAPVTA</sequence>
<comment type="caution">
    <text evidence="2">The sequence shown here is derived from an EMBL/GenBank/DDBJ whole genome shotgun (WGS) entry which is preliminary data.</text>
</comment>
<protein>
    <submittedName>
        <fullName evidence="2">Uncharacterized protein</fullName>
    </submittedName>
</protein>
<accession>A0ABM9T1Y6</accession>
<organism evidence="2 3">
    <name type="scientific">Thiomonas arsenitoxydans (strain DSM 22701 / CIP 110005 / 3As)</name>
    <dbReference type="NCBI Taxonomy" id="426114"/>
    <lineage>
        <taxon>Bacteria</taxon>
        <taxon>Pseudomonadati</taxon>
        <taxon>Pseudomonadota</taxon>
        <taxon>Betaproteobacteria</taxon>
        <taxon>Burkholderiales</taxon>
        <taxon>Thiomonas</taxon>
    </lineage>
</organism>
<feature type="region of interest" description="Disordered" evidence="1">
    <location>
        <begin position="170"/>
        <end position="212"/>
    </location>
</feature>